<dbReference type="GO" id="GO:0032053">
    <property type="term" value="P:ciliary basal body organization"/>
    <property type="evidence" value="ECO:0007669"/>
    <property type="project" value="TreeGrafter"/>
</dbReference>
<sequence>MAREDEFEGQCLQEMPDCLRDLFKQTSSEESDCFASYSRNSTETYNSVLDISGLKLPPPPLTVKERSKMCHYRREAVKCEARLMEKRREKYSDLISQVMSVMDKIQEQKEAKLDIESANDRTVINEMHEKKVVPCSTASHQDGCKRRTWNVPGIRQSKEQESKANPTVVWTRNQGNTSLKDAQLNPLHNSLESPVIGHEESRHFQGTYRREVNTKEHPSDGRFILEAADQPLSSTMHKDLTELKRPFSQLSVISEGVFCNNESDQTEINKQQDRRRGQEFDSLSSTSLSVAFSDFSNATVCSVVESEFRPTSQQHPDSEAEMVNDSHYKCFDKQQVSTTQMKHPPSNVKHSSELFKSQTSHGTHASKGGSQPNQDKTLENLEKQRQNLLEEKQRQLDVLKQQELKRLLKQRKEQFVEFEQISVSTFCSTPTLETERPRSSFLPSKRSLDFKPPAVLDRASPLRKPVSMPVGDMYSILELSGENLDVESESSSDKENRVVNGNLSVTRNDAKIVARDGTVRTNSGKNKHLSSLKTGDVETSSLTSECFKDTRDVLEDLSKDGTQTVQEKMLMENVESHLKGARESLHDVFFTIPIKERMSYIAHSRSLANAKHEKRVIRSSLGHSKLSAVTLKAIQRRQEGLENTLKQTENPEIKPKPDAREERKRKSWNIRVLKPQQCHSSPVLHERTRSQRQVYRPSTAPGRQINSRHSKAETEKRPETADPVSGKTEGPWKLSIGGGNVNQNTKRLGRKSLGGIRQQSKMSGALGHAKDTVQPRAQKRLSLPAQTVQPRLKAYPGTNDVTKRPQTASEVRRTSRMMAANFAK</sequence>
<comment type="caution">
    <text evidence="2">The sequence shown here is derived from an EMBL/GenBank/DDBJ whole genome shotgun (WGS) entry which is preliminary data.</text>
</comment>
<evidence type="ECO:0000313" key="2">
    <source>
        <dbReference type="EMBL" id="KAK2557264.1"/>
    </source>
</evidence>
<keyword evidence="3" id="KW-1185">Reference proteome</keyword>
<dbReference type="GO" id="GO:0007099">
    <property type="term" value="P:centriole replication"/>
    <property type="evidence" value="ECO:0007669"/>
    <property type="project" value="InterPro"/>
</dbReference>
<protein>
    <submittedName>
        <fullName evidence="2">Uncharacterized protein</fullName>
    </submittedName>
</protein>
<evidence type="ECO:0000256" key="1">
    <source>
        <dbReference type="SAM" id="MobiDB-lite"/>
    </source>
</evidence>
<dbReference type="InterPro" id="IPR033207">
    <property type="entry name" value="CCP110"/>
</dbReference>
<reference evidence="2" key="1">
    <citation type="journal article" date="2023" name="G3 (Bethesda)">
        <title>Whole genome assembly and annotation of the endangered Caribbean coral Acropora cervicornis.</title>
        <authorList>
            <person name="Selwyn J.D."/>
            <person name="Vollmer S.V."/>
        </authorList>
    </citation>
    <scope>NUCLEOTIDE SEQUENCE</scope>
    <source>
        <strain evidence="2">K2</strain>
    </source>
</reference>
<dbReference type="Proteomes" id="UP001249851">
    <property type="component" value="Unassembled WGS sequence"/>
</dbReference>
<dbReference type="AlphaFoldDB" id="A0AAD9Q9K7"/>
<dbReference type="PANTHER" id="PTHR13594">
    <property type="entry name" value="CENTRIOLAR COILED-COIL PROTEIN OF 110 KDA"/>
    <property type="match status" value="1"/>
</dbReference>
<feature type="region of interest" description="Disordered" evidence="1">
    <location>
        <begin position="640"/>
        <end position="812"/>
    </location>
</feature>
<reference evidence="2" key="2">
    <citation type="journal article" date="2023" name="Science">
        <title>Genomic signatures of disease resistance in endangered staghorn corals.</title>
        <authorList>
            <person name="Vollmer S.V."/>
            <person name="Selwyn J.D."/>
            <person name="Despard B.A."/>
            <person name="Roesel C.L."/>
        </authorList>
    </citation>
    <scope>NUCLEOTIDE SEQUENCE</scope>
    <source>
        <strain evidence="2">K2</strain>
    </source>
</reference>
<feature type="region of interest" description="Disordered" evidence="1">
    <location>
        <begin position="335"/>
        <end position="376"/>
    </location>
</feature>
<feature type="compositionally biased region" description="Polar residues" evidence="1">
    <location>
        <begin position="354"/>
        <end position="375"/>
    </location>
</feature>
<organism evidence="2 3">
    <name type="scientific">Acropora cervicornis</name>
    <name type="common">Staghorn coral</name>
    <dbReference type="NCBI Taxonomy" id="6130"/>
    <lineage>
        <taxon>Eukaryota</taxon>
        <taxon>Metazoa</taxon>
        <taxon>Cnidaria</taxon>
        <taxon>Anthozoa</taxon>
        <taxon>Hexacorallia</taxon>
        <taxon>Scleractinia</taxon>
        <taxon>Astrocoeniina</taxon>
        <taxon>Acroporidae</taxon>
        <taxon>Acropora</taxon>
    </lineage>
</organism>
<dbReference type="EMBL" id="JARQWQ010000051">
    <property type="protein sequence ID" value="KAK2557264.1"/>
    <property type="molecule type" value="Genomic_DNA"/>
</dbReference>
<dbReference type="GO" id="GO:1903723">
    <property type="term" value="P:negative regulation of centriole elongation"/>
    <property type="evidence" value="ECO:0007669"/>
    <property type="project" value="TreeGrafter"/>
</dbReference>
<dbReference type="PANTHER" id="PTHR13594:SF1">
    <property type="entry name" value="CENTRIOLAR COILED-COIL PROTEIN OF 110 KDA"/>
    <property type="match status" value="1"/>
</dbReference>
<dbReference type="GO" id="GO:0005814">
    <property type="term" value="C:centriole"/>
    <property type="evidence" value="ECO:0007669"/>
    <property type="project" value="InterPro"/>
</dbReference>
<gene>
    <name evidence="2" type="ORF">P5673_020757</name>
</gene>
<feature type="compositionally biased region" description="Basic and acidic residues" evidence="1">
    <location>
        <begin position="649"/>
        <end position="664"/>
    </location>
</feature>
<name>A0AAD9Q9K7_ACRCE</name>
<proteinExistence type="predicted"/>
<evidence type="ECO:0000313" key="3">
    <source>
        <dbReference type="Proteomes" id="UP001249851"/>
    </source>
</evidence>
<accession>A0AAD9Q9K7</accession>
<feature type="compositionally biased region" description="Basic and acidic residues" evidence="1">
    <location>
        <begin position="710"/>
        <end position="720"/>
    </location>
</feature>
<dbReference type="GO" id="GO:0032465">
    <property type="term" value="P:regulation of cytokinesis"/>
    <property type="evidence" value="ECO:0007669"/>
    <property type="project" value="InterPro"/>
</dbReference>